<name>A0A835RKU2_VANPL</name>
<accession>A0A835RKU2</accession>
<organism evidence="2 3">
    <name type="scientific">Vanilla planifolia</name>
    <name type="common">Vanilla</name>
    <dbReference type="NCBI Taxonomy" id="51239"/>
    <lineage>
        <taxon>Eukaryota</taxon>
        <taxon>Viridiplantae</taxon>
        <taxon>Streptophyta</taxon>
        <taxon>Embryophyta</taxon>
        <taxon>Tracheophyta</taxon>
        <taxon>Spermatophyta</taxon>
        <taxon>Magnoliopsida</taxon>
        <taxon>Liliopsida</taxon>
        <taxon>Asparagales</taxon>
        <taxon>Orchidaceae</taxon>
        <taxon>Vanilloideae</taxon>
        <taxon>Vanilleae</taxon>
        <taxon>Vanilla</taxon>
    </lineage>
</organism>
<evidence type="ECO:0000313" key="3">
    <source>
        <dbReference type="Proteomes" id="UP000639772"/>
    </source>
</evidence>
<feature type="chain" id="PRO_5032359538" description="Large ribosomal RNA subunit accumulation protein YCED homolog 1, chloroplastic" evidence="1">
    <location>
        <begin position="20"/>
        <end position="324"/>
    </location>
</feature>
<evidence type="ECO:0008006" key="4">
    <source>
        <dbReference type="Google" id="ProtNLM"/>
    </source>
</evidence>
<keyword evidence="1" id="KW-0732">Signal</keyword>
<evidence type="ECO:0000256" key="1">
    <source>
        <dbReference type="SAM" id="SignalP"/>
    </source>
</evidence>
<dbReference type="Pfam" id="PF02620">
    <property type="entry name" value="YceD"/>
    <property type="match status" value="1"/>
</dbReference>
<sequence length="324" mass="36311">MALLFLPWICFTSQIFSRALPRFSNSKHDVFFQKSLTSSTPPLVSRTSFLSQWSFFDRNLIISTSASSSSSFFETKITDFDSFFDELDPEDEELNSSPWEGAVLYRRDASVNHVEYSTTLERLGLSKLSSDLSRSTASAMGIRLPRVGKESSPGNETPVLISIDVTRRRRRLKLDGILRTVITLGCNRCAEPAAEIVFSNFTLLLTEDPIEEESGEINMVLHGPIKQTSSCSTTNDVDEDDESQIDEDDKLYFPAEVKQVDISKHIRDLVHVEITINAICNANCRGLCLQCGTNLNEKTCNCGRADKQRVQHGPLRGLGDQLKR</sequence>
<comment type="caution">
    <text evidence="2">The sequence shown here is derived from an EMBL/GenBank/DDBJ whole genome shotgun (WGS) entry which is preliminary data.</text>
</comment>
<dbReference type="Proteomes" id="UP000639772">
    <property type="component" value="Unassembled WGS sequence"/>
</dbReference>
<feature type="signal peptide" evidence="1">
    <location>
        <begin position="1"/>
        <end position="19"/>
    </location>
</feature>
<dbReference type="OrthoDB" id="1931432at2759"/>
<reference evidence="2 3" key="1">
    <citation type="journal article" date="2020" name="Nat. Food">
        <title>A phased Vanilla planifolia genome enables genetic improvement of flavour and production.</title>
        <authorList>
            <person name="Hasing T."/>
            <person name="Tang H."/>
            <person name="Brym M."/>
            <person name="Khazi F."/>
            <person name="Huang T."/>
            <person name="Chambers A.H."/>
        </authorList>
    </citation>
    <scope>NUCLEOTIDE SEQUENCE [LARGE SCALE GENOMIC DNA]</scope>
    <source>
        <tissue evidence="2">Leaf</tissue>
    </source>
</reference>
<evidence type="ECO:0000313" key="2">
    <source>
        <dbReference type="EMBL" id="KAG0494150.1"/>
    </source>
</evidence>
<dbReference type="PANTHER" id="PTHR34374">
    <property type="entry name" value="LARGE RIBOSOMAL RNA SUBUNIT ACCUMULATION PROTEIN YCED HOMOLOG 1, CHLOROPLASTIC"/>
    <property type="match status" value="1"/>
</dbReference>
<gene>
    <name evidence="2" type="ORF">HPP92_005144</name>
</gene>
<dbReference type="AlphaFoldDB" id="A0A835RKU2"/>
<dbReference type="InterPro" id="IPR003772">
    <property type="entry name" value="YceD"/>
</dbReference>
<proteinExistence type="predicted"/>
<protein>
    <recommendedName>
        <fullName evidence="4">Large ribosomal RNA subunit accumulation protein YCED homolog 1, chloroplastic</fullName>
    </recommendedName>
</protein>
<dbReference type="PANTHER" id="PTHR34374:SF1">
    <property type="entry name" value="LARGE RIBOSOMAL RNA SUBUNIT ACCUMULATION PROTEIN YCED HOMOLOG 1, CHLOROPLASTIC"/>
    <property type="match status" value="1"/>
</dbReference>
<dbReference type="EMBL" id="JADCNM010000002">
    <property type="protein sequence ID" value="KAG0494150.1"/>
    <property type="molecule type" value="Genomic_DNA"/>
</dbReference>